<accession>A0ABQ7WHZ7</accession>
<dbReference type="Proteomes" id="UP000826656">
    <property type="component" value="Unassembled WGS sequence"/>
</dbReference>
<gene>
    <name evidence="1" type="ORF">KY290_006125</name>
</gene>
<reference evidence="1 2" key="1">
    <citation type="journal article" date="2021" name="bioRxiv">
        <title>Chromosome-scale and haplotype-resolved genome assembly of a tetraploid potato cultivar.</title>
        <authorList>
            <person name="Sun H."/>
            <person name="Jiao W.-B."/>
            <person name="Krause K."/>
            <person name="Campoy J.A."/>
            <person name="Goel M."/>
            <person name="Folz-Donahue K."/>
            <person name="Kukat C."/>
            <person name="Huettel B."/>
            <person name="Schneeberger K."/>
        </authorList>
    </citation>
    <scope>NUCLEOTIDE SEQUENCE [LARGE SCALE GENOMIC DNA]</scope>
    <source>
        <strain evidence="1">SolTubOtavaFocal</strain>
        <tissue evidence="1">Leaves</tissue>
    </source>
</reference>
<evidence type="ECO:0000313" key="1">
    <source>
        <dbReference type="EMBL" id="KAH0779698.1"/>
    </source>
</evidence>
<comment type="caution">
    <text evidence="1">The sequence shown here is derived from an EMBL/GenBank/DDBJ whole genome shotgun (WGS) entry which is preliminary data.</text>
</comment>
<proteinExistence type="predicted"/>
<dbReference type="EMBL" id="JAIVGD010000002">
    <property type="protein sequence ID" value="KAH0779698.1"/>
    <property type="molecule type" value="Genomic_DNA"/>
</dbReference>
<name>A0ABQ7WHZ7_SOLTU</name>
<sequence length="126" mass="14155">MEQGQSLSVGVSQINSINDNRTYDSDNEMWAENIPKCLHDPLVMKDKSIVKPKTKVGETPKKGRRKVASIISRPTLPKGINYVIKKISAHPLRFGAVFNFDFANEIKKSIKEEGVEIVTTRKKMIG</sequence>
<protein>
    <submittedName>
        <fullName evidence="1">Uncharacterized protein</fullName>
    </submittedName>
</protein>
<organism evidence="1 2">
    <name type="scientific">Solanum tuberosum</name>
    <name type="common">Potato</name>
    <dbReference type="NCBI Taxonomy" id="4113"/>
    <lineage>
        <taxon>Eukaryota</taxon>
        <taxon>Viridiplantae</taxon>
        <taxon>Streptophyta</taxon>
        <taxon>Embryophyta</taxon>
        <taxon>Tracheophyta</taxon>
        <taxon>Spermatophyta</taxon>
        <taxon>Magnoliopsida</taxon>
        <taxon>eudicotyledons</taxon>
        <taxon>Gunneridae</taxon>
        <taxon>Pentapetalae</taxon>
        <taxon>asterids</taxon>
        <taxon>lamiids</taxon>
        <taxon>Solanales</taxon>
        <taxon>Solanaceae</taxon>
        <taxon>Solanoideae</taxon>
        <taxon>Solaneae</taxon>
        <taxon>Solanum</taxon>
    </lineage>
</organism>
<keyword evidence="2" id="KW-1185">Reference proteome</keyword>
<evidence type="ECO:0000313" key="2">
    <source>
        <dbReference type="Proteomes" id="UP000826656"/>
    </source>
</evidence>